<dbReference type="AlphaFoldDB" id="A0ABD6BCA8"/>
<dbReference type="InterPro" id="IPR052342">
    <property type="entry name" value="MCH/BMMD"/>
</dbReference>
<dbReference type="RefSeq" id="WP_390283921.1">
    <property type="nucleotide sequence ID" value="NZ_JBHUDI010000001.1"/>
</dbReference>
<evidence type="ECO:0000259" key="1">
    <source>
        <dbReference type="Pfam" id="PF01575"/>
    </source>
</evidence>
<evidence type="ECO:0000313" key="3">
    <source>
        <dbReference type="Proteomes" id="UP001597076"/>
    </source>
</evidence>
<dbReference type="Pfam" id="PF01575">
    <property type="entry name" value="MaoC_dehydratas"/>
    <property type="match status" value="1"/>
</dbReference>
<sequence>MRYYEDIEIGDTEEFGEYHVTKAELLEFAEQYDPQPFHTDEAAAEDSAFGQLVASGWHTASICMRLLVDGPIQDRAAMGARGVDELRWHQPVTPGDTLSIRTEVLDKRVSESDPTRGYVNTKLEGINQNDEVVISWIGLEMVARKDSGVNERSQ</sequence>
<comment type="caution">
    <text evidence="2">The sequence shown here is derived from an EMBL/GenBank/DDBJ whole genome shotgun (WGS) entry which is preliminary data.</text>
</comment>
<dbReference type="EMBL" id="JBHUDI010000001">
    <property type="protein sequence ID" value="MFD1562369.1"/>
    <property type="molecule type" value="Genomic_DNA"/>
</dbReference>
<name>A0ABD6BCA8_9EURY</name>
<proteinExistence type="predicted"/>
<organism evidence="2 3">
    <name type="scientific">Haloarchaeobius amylolyticus</name>
    <dbReference type="NCBI Taxonomy" id="1198296"/>
    <lineage>
        <taxon>Archaea</taxon>
        <taxon>Methanobacteriati</taxon>
        <taxon>Methanobacteriota</taxon>
        <taxon>Stenosarchaea group</taxon>
        <taxon>Halobacteria</taxon>
        <taxon>Halobacteriales</taxon>
        <taxon>Halorubellaceae</taxon>
        <taxon>Haloarchaeobius</taxon>
    </lineage>
</organism>
<keyword evidence="3" id="KW-1185">Reference proteome</keyword>
<dbReference type="SUPFAM" id="SSF54637">
    <property type="entry name" value="Thioesterase/thiol ester dehydrase-isomerase"/>
    <property type="match status" value="1"/>
</dbReference>
<dbReference type="InterPro" id="IPR029069">
    <property type="entry name" value="HotDog_dom_sf"/>
</dbReference>
<feature type="domain" description="MaoC-like" evidence="1">
    <location>
        <begin position="11"/>
        <end position="111"/>
    </location>
</feature>
<evidence type="ECO:0000313" key="2">
    <source>
        <dbReference type="EMBL" id="MFD1562369.1"/>
    </source>
</evidence>
<dbReference type="PANTHER" id="PTHR43664:SF1">
    <property type="entry name" value="BETA-METHYLMALYL-COA DEHYDRATASE"/>
    <property type="match status" value="1"/>
</dbReference>
<reference evidence="2 3" key="1">
    <citation type="journal article" date="2019" name="Int. J. Syst. Evol. Microbiol.">
        <title>The Global Catalogue of Microorganisms (GCM) 10K type strain sequencing project: providing services to taxonomists for standard genome sequencing and annotation.</title>
        <authorList>
            <consortium name="The Broad Institute Genomics Platform"/>
            <consortium name="The Broad Institute Genome Sequencing Center for Infectious Disease"/>
            <person name="Wu L."/>
            <person name="Ma J."/>
        </authorList>
    </citation>
    <scope>NUCLEOTIDE SEQUENCE [LARGE SCALE GENOMIC DNA]</scope>
    <source>
        <strain evidence="2 3">CGMCC 1.12230</strain>
    </source>
</reference>
<dbReference type="InterPro" id="IPR002539">
    <property type="entry name" value="MaoC-like_dom"/>
</dbReference>
<gene>
    <name evidence="2" type="ORF">ACFR99_02125</name>
</gene>
<dbReference type="Gene3D" id="3.10.129.10">
    <property type="entry name" value="Hotdog Thioesterase"/>
    <property type="match status" value="1"/>
</dbReference>
<dbReference type="CDD" id="cd03454">
    <property type="entry name" value="YdeM"/>
    <property type="match status" value="1"/>
</dbReference>
<accession>A0ABD6BCA8</accession>
<protein>
    <submittedName>
        <fullName evidence="2">MaoC family dehydratase</fullName>
    </submittedName>
</protein>
<dbReference type="Proteomes" id="UP001597076">
    <property type="component" value="Unassembled WGS sequence"/>
</dbReference>
<dbReference type="PANTHER" id="PTHR43664">
    <property type="entry name" value="MONOAMINE OXIDASE-RELATED"/>
    <property type="match status" value="1"/>
</dbReference>